<keyword evidence="4 8" id="KW-0812">Transmembrane</keyword>
<gene>
    <name evidence="9" type="ORF">E1757_06110</name>
</gene>
<keyword evidence="3" id="KW-0645">Protease</keyword>
<dbReference type="InterPro" id="IPR006741">
    <property type="entry name" value="AgrB"/>
</dbReference>
<evidence type="ECO:0000256" key="4">
    <source>
        <dbReference type="ARBA" id="ARBA00022692"/>
    </source>
</evidence>
<evidence type="ECO:0000256" key="6">
    <source>
        <dbReference type="ARBA" id="ARBA00022989"/>
    </source>
</evidence>
<dbReference type="GO" id="GO:0008233">
    <property type="term" value="F:peptidase activity"/>
    <property type="evidence" value="ECO:0007669"/>
    <property type="project" value="UniProtKB-KW"/>
</dbReference>
<reference evidence="9 10" key="1">
    <citation type="submission" date="2019-03" db="EMBL/GenBank/DDBJ databases">
        <title>This is whole genome sequence of Paenibacillus sp MS74 strain.</title>
        <authorList>
            <person name="Trinh H.N."/>
        </authorList>
    </citation>
    <scope>NUCLEOTIDE SEQUENCE [LARGE SCALE GENOMIC DNA]</scope>
    <source>
        <strain evidence="9 10">MS74</strain>
    </source>
</reference>
<dbReference type="GO" id="GO:0009372">
    <property type="term" value="P:quorum sensing"/>
    <property type="evidence" value="ECO:0007669"/>
    <property type="project" value="UniProtKB-KW"/>
</dbReference>
<dbReference type="SMART" id="SM00793">
    <property type="entry name" value="AgrB"/>
    <property type="match status" value="1"/>
</dbReference>
<keyword evidence="2" id="KW-0673">Quorum sensing</keyword>
<protein>
    <recommendedName>
        <fullName evidence="11">Accessory regulator AgrB</fullName>
    </recommendedName>
</protein>
<feature type="transmembrane region" description="Helical" evidence="8">
    <location>
        <begin position="28"/>
        <end position="50"/>
    </location>
</feature>
<keyword evidence="6 8" id="KW-1133">Transmembrane helix</keyword>
<keyword evidence="10" id="KW-1185">Reference proteome</keyword>
<evidence type="ECO:0000256" key="8">
    <source>
        <dbReference type="SAM" id="Phobius"/>
    </source>
</evidence>
<evidence type="ECO:0000313" key="10">
    <source>
        <dbReference type="Proteomes" id="UP000295636"/>
    </source>
</evidence>
<feature type="transmembrane region" description="Helical" evidence="8">
    <location>
        <begin position="145"/>
        <end position="171"/>
    </location>
</feature>
<keyword evidence="1" id="KW-1003">Cell membrane</keyword>
<dbReference type="EMBL" id="SMRT01000002">
    <property type="protein sequence ID" value="TDF99423.1"/>
    <property type="molecule type" value="Genomic_DNA"/>
</dbReference>
<evidence type="ECO:0000256" key="2">
    <source>
        <dbReference type="ARBA" id="ARBA00022654"/>
    </source>
</evidence>
<feature type="transmembrane region" description="Helical" evidence="8">
    <location>
        <begin position="106"/>
        <end position="124"/>
    </location>
</feature>
<name>A0A4R5KU34_9BACL</name>
<dbReference type="AlphaFoldDB" id="A0A4R5KU34"/>
<organism evidence="9 10">
    <name type="scientific">Paenibacillus piri</name>
    <dbReference type="NCBI Taxonomy" id="2547395"/>
    <lineage>
        <taxon>Bacteria</taxon>
        <taxon>Bacillati</taxon>
        <taxon>Bacillota</taxon>
        <taxon>Bacilli</taxon>
        <taxon>Bacillales</taxon>
        <taxon>Paenibacillaceae</taxon>
        <taxon>Paenibacillus</taxon>
    </lineage>
</organism>
<evidence type="ECO:0008006" key="11">
    <source>
        <dbReference type="Google" id="ProtNLM"/>
    </source>
</evidence>
<feature type="transmembrane region" description="Helical" evidence="8">
    <location>
        <begin position="81"/>
        <end position="100"/>
    </location>
</feature>
<sequence length="181" mass="20853">MIGRLSEYLAILVYNERNDYLTLPKVKFAIHFFLNLFFVFATVVLFSILFNNTAESLYCFFAFIFLRFISGGSWHFKNDLICYLFSSLILVLIPFISIKIELEDPLNWTLNVVSLIVIAFFSPASKRNIGNKRKWGFKIASTLIVLIHFAFINSAVLTLAFFVQAVSIIPIKFKRNDSLNV</sequence>
<evidence type="ECO:0000256" key="7">
    <source>
        <dbReference type="ARBA" id="ARBA00023136"/>
    </source>
</evidence>
<feature type="transmembrane region" description="Helical" evidence="8">
    <location>
        <begin position="56"/>
        <end position="74"/>
    </location>
</feature>
<evidence type="ECO:0000256" key="5">
    <source>
        <dbReference type="ARBA" id="ARBA00022801"/>
    </source>
</evidence>
<proteinExistence type="predicted"/>
<dbReference type="Proteomes" id="UP000295636">
    <property type="component" value="Unassembled WGS sequence"/>
</dbReference>
<accession>A0A4R5KU34</accession>
<keyword evidence="7 8" id="KW-0472">Membrane</keyword>
<dbReference type="OrthoDB" id="2608944at2"/>
<evidence type="ECO:0000313" key="9">
    <source>
        <dbReference type="EMBL" id="TDF99423.1"/>
    </source>
</evidence>
<dbReference type="GO" id="GO:0006508">
    <property type="term" value="P:proteolysis"/>
    <property type="evidence" value="ECO:0007669"/>
    <property type="project" value="UniProtKB-KW"/>
</dbReference>
<dbReference type="Pfam" id="PF04647">
    <property type="entry name" value="AgrB"/>
    <property type="match status" value="1"/>
</dbReference>
<keyword evidence="5" id="KW-0378">Hydrolase</keyword>
<comment type="caution">
    <text evidence="9">The sequence shown here is derived from an EMBL/GenBank/DDBJ whole genome shotgun (WGS) entry which is preliminary data.</text>
</comment>
<evidence type="ECO:0000256" key="3">
    <source>
        <dbReference type="ARBA" id="ARBA00022670"/>
    </source>
</evidence>
<dbReference type="GO" id="GO:0016020">
    <property type="term" value="C:membrane"/>
    <property type="evidence" value="ECO:0007669"/>
    <property type="project" value="InterPro"/>
</dbReference>
<evidence type="ECO:0000256" key="1">
    <source>
        <dbReference type="ARBA" id="ARBA00022475"/>
    </source>
</evidence>